<protein>
    <submittedName>
        <fullName evidence="2">Uncharacterized protein</fullName>
    </submittedName>
</protein>
<dbReference type="EMBL" id="BMON01000001">
    <property type="protein sequence ID" value="GGM34390.1"/>
    <property type="molecule type" value="Genomic_DNA"/>
</dbReference>
<name>A0A830FL67_HALAR</name>
<reference evidence="2" key="2">
    <citation type="submission" date="2020-09" db="EMBL/GenBank/DDBJ databases">
        <authorList>
            <person name="Sun Q."/>
            <person name="Ohkuma M."/>
        </authorList>
    </citation>
    <scope>NUCLEOTIDE SEQUENCE</scope>
    <source>
        <strain evidence="2">JCM 15759</strain>
    </source>
</reference>
<keyword evidence="1" id="KW-0472">Membrane</keyword>
<keyword evidence="1" id="KW-1133">Transmembrane helix</keyword>
<evidence type="ECO:0000313" key="2">
    <source>
        <dbReference type="EMBL" id="GGM34390.1"/>
    </source>
</evidence>
<organism evidence="2 3">
    <name type="scientific">Haloarcula argentinensis</name>
    <dbReference type="NCBI Taxonomy" id="43776"/>
    <lineage>
        <taxon>Archaea</taxon>
        <taxon>Methanobacteriati</taxon>
        <taxon>Methanobacteriota</taxon>
        <taxon>Stenosarchaea group</taxon>
        <taxon>Halobacteria</taxon>
        <taxon>Halobacteriales</taxon>
        <taxon>Haloarculaceae</taxon>
        <taxon>Haloarcula</taxon>
    </lineage>
</organism>
<feature type="transmembrane region" description="Helical" evidence="1">
    <location>
        <begin position="44"/>
        <end position="72"/>
    </location>
</feature>
<accession>A0A830FL67</accession>
<dbReference type="AlphaFoldDB" id="A0A830FL67"/>
<sequence length="113" mass="11943">MVTRLGLADCTTELRVPTTKPYPMALTSSLPVVRRTPPVIRRAMAAGVLCTAVFLPAMYVLLHAYVVLTISVGPVDTLNRLIDFALVAGGVTTFVGGFVSQCMLGTVSAEMTA</sequence>
<dbReference type="Proteomes" id="UP000656367">
    <property type="component" value="Unassembled WGS sequence"/>
</dbReference>
<gene>
    <name evidence="2" type="ORF">GCM10009006_14860</name>
</gene>
<comment type="caution">
    <text evidence="2">The sequence shown here is derived from an EMBL/GenBank/DDBJ whole genome shotgun (WGS) entry which is preliminary data.</text>
</comment>
<proteinExistence type="predicted"/>
<evidence type="ECO:0000313" key="3">
    <source>
        <dbReference type="Proteomes" id="UP000656367"/>
    </source>
</evidence>
<evidence type="ECO:0000256" key="1">
    <source>
        <dbReference type="SAM" id="Phobius"/>
    </source>
</evidence>
<feature type="transmembrane region" description="Helical" evidence="1">
    <location>
        <begin position="84"/>
        <end position="107"/>
    </location>
</feature>
<keyword evidence="1" id="KW-0812">Transmembrane</keyword>
<reference evidence="2" key="1">
    <citation type="journal article" date="2014" name="Int. J. Syst. Evol. Microbiol.">
        <title>Complete genome sequence of Corynebacterium casei LMG S-19264T (=DSM 44701T), isolated from a smear-ripened cheese.</title>
        <authorList>
            <consortium name="US DOE Joint Genome Institute (JGI-PGF)"/>
            <person name="Walter F."/>
            <person name="Albersmeier A."/>
            <person name="Kalinowski J."/>
            <person name="Ruckert C."/>
        </authorList>
    </citation>
    <scope>NUCLEOTIDE SEQUENCE</scope>
    <source>
        <strain evidence="2">JCM 15759</strain>
    </source>
</reference>